<dbReference type="GeneID" id="84441932"/>
<organism evidence="1 2">
    <name type="scientific">Komagataeibacter xylinus</name>
    <name type="common">Gluconacetobacter xylinus</name>
    <dbReference type="NCBI Taxonomy" id="28448"/>
    <lineage>
        <taxon>Bacteria</taxon>
        <taxon>Pseudomonadati</taxon>
        <taxon>Pseudomonadota</taxon>
        <taxon>Alphaproteobacteria</taxon>
        <taxon>Acetobacterales</taxon>
        <taxon>Acetobacteraceae</taxon>
        <taxon>Komagataeibacter</taxon>
    </lineage>
</organism>
<gene>
    <name evidence="1" type="ORF">CFR75_15335</name>
</gene>
<evidence type="ECO:0000313" key="2">
    <source>
        <dbReference type="Proteomes" id="UP000248257"/>
    </source>
</evidence>
<dbReference type="AlphaFoldDB" id="A0A318PYG2"/>
<name>A0A318PYG2_KOMXY</name>
<sequence length="177" mass="20680">MDEADFSAGDIRIIQAMADFQMALSALDFVSEVSPDEPISRIERRRLRCFEDAAVVAYWRPFSYSNGLPKLTLETLGITATTEQLTLHERLKERRNKVIAHTDVDRMRLVLSTFRVSEDSEIMMPQYNFDDALEFYPNLDTLIMWIRILHQAATRAIFKRVQGRREIHFKRDHTDQG</sequence>
<reference evidence="1 2" key="1">
    <citation type="submission" date="2017-07" db="EMBL/GenBank/DDBJ databases">
        <title>A draft genome sequence of Komagataeibacter xylinus LMG 1515.</title>
        <authorList>
            <person name="Skraban J."/>
            <person name="Cleenwerck I."/>
            <person name="Vandamme P."/>
            <person name="Trcek J."/>
        </authorList>
    </citation>
    <scope>NUCLEOTIDE SEQUENCE [LARGE SCALE GENOMIC DNA]</scope>
    <source>
        <strain evidence="1 2">LMG 1515</strain>
    </source>
</reference>
<dbReference type="EMBL" id="NKUC01000058">
    <property type="protein sequence ID" value="PYD55667.1"/>
    <property type="molecule type" value="Genomic_DNA"/>
</dbReference>
<protein>
    <recommendedName>
        <fullName evidence="3">HEPN AbiU2-like domain-containing protein</fullName>
    </recommendedName>
</protein>
<keyword evidence="2" id="KW-1185">Reference proteome</keyword>
<dbReference type="RefSeq" id="WP_006117365.1">
    <property type="nucleotide sequence ID" value="NZ_CBCRXN010000023.1"/>
</dbReference>
<proteinExistence type="predicted"/>
<comment type="caution">
    <text evidence="1">The sequence shown here is derived from an EMBL/GenBank/DDBJ whole genome shotgun (WGS) entry which is preliminary data.</text>
</comment>
<accession>A0A318PYG2</accession>
<evidence type="ECO:0008006" key="3">
    <source>
        <dbReference type="Google" id="ProtNLM"/>
    </source>
</evidence>
<dbReference type="OrthoDB" id="7856302at2"/>
<dbReference type="Proteomes" id="UP000248257">
    <property type="component" value="Unassembled WGS sequence"/>
</dbReference>
<evidence type="ECO:0000313" key="1">
    <source>
        <dbReference type="EMBL" id="PYD55667.1"/>
    </source>
</evidence>